<evidence type="ECO:0000313" key="2">
    <source>
        <dbReference type="Proteomes" id="UP000601099"/>
    </source>
</evidence>
<gene>
    <name evidence="1" type="ORF">I5L79_08580</name>
</gene>
<dbReference type="EMBL" id="JADWYK010000004">
    <property type="protein sequence ID" value="MBG8553600.1"/>
    <property type="molecule type" value="Genomic_DNA"/>
</dbReference>
<evidence type="ECO:0000313" key="1">
    <source>
        <dbReference type="EMBL" id="MBG8553600.1"/>
    </source>
</evidence>
<dbReference type="RefSeq" id="WP_196954622.1">
    <property type="nucleotide sequence ID" value="NZ_JADWYK010000004.1"/>
</dbReference>
<sequence>MQTFVQSPEIISKEHVQQLSFPAVDVLDSVVDRQLRRYSAERATTLGNGYHGKVDIYFQTADGTARRVQTTVWACDADYITLKSGAFLPMRSVIGIDFL</sequence>
<dbReference type="Proteomes" id="UP000601099">
    <property type="component" value="Unassembled WGS sequence"/>
</dbReference>
<reference evidence="1 2" key="1">
    <citation type="submission" date="2020-11" db="EMBL/GenBank/DDBJ databases">
        <title>Hymenobacter sp.</title>
        <authorList>
            <person name="Kim M.K."/>
        </authorList>
    </citation>
    <scope>NUCLEOTIDE SEQUENCE [LARGE SCALE GENOMIC DNA]</scope>
    <source>
        <strain evidence="1 2">BT594</strain>
    </source>
</reference>
<protein>
    <submittedName>
        <fullName evidence="1">Uncharacterized protein</fullName>
    </submittedName>
</protein>
<name>A0ABS0L0F2_9BACT</name>
<organism evidence="1 2">
    <name type="scientific">Hymenobacter guriensis</name>
    <dbReference type="NCBI Taxonomy" id="2793065"/>
    <lineage>
        <taxon>Bacteria</taxon>
        <taxon>Pseudomonadati</taxon>
        <taxon>Bacteroidota</taxon>
        <taxon>Cytophagia</taxon>
        <taxon>Cytophagales</taxon>
        <taxon>Hymenobacteraceae</taxon>
        <taxon>Hymenobacter</taxon>
    </lineage>
</organism>
<proteinExistence type="predicted"/>
<comment type="caution">
    <text evidence="1">The sequence shown here is derived from an EMBL/GenBank/DDBJ whole genome shotgun (WGS) entry which is preliminary data.</text>
</comment>
<accession>A0ABS0L0F2</accession>
<keyword evidence="2" id="KW-1185">Reference proteome</keyword>